<accession>A0A383CZC0</accession>
<name>A0A383CZC0_9ZZZZ</name>
<reference evidence="3" key="1">
    <citation type="submission" date="2018-05" db="EMBL/GenBank/DDBJ databases">
        <authorList>
            <person name="Lanie J.A."/>
            <person name="Ng W.-L."/>
            <person name="Kazmierczak K.M."/>
            <person name="Andrzejewski T.M."/>
            <person name="Davidsen T.M."/>
            <person name="Wayne K.J."/>
            <person name="Tettelin H."/>
            <person name="Glass J.I."/>
            <person name="Rusch D."/>
            <person name="Podicherti R."/>
            <person name="Tsui H.-C.T."/>
            <person name="Winkler M.E."/>
        </authorList>
    </citation>
    <scope>NUCLEOTIDE SEQUENCE</scope>
</reference>
<dbReference type="InterPro" id="IPR003593">
    <property type="entry name" value="AAA+_ATPase"/>
</dbReference>
<dbReference type="Pfam" id="PF03308">
    <property type="entry name" value="MeaB"/>
    <property type="match status" value="1"/>
</dbReference>
<proteinExistence type="inferred from homology"/>
<comment type="similarity">
    <text evidence="1">Belongs to the SIMIBI class G3E GTPase family. ArgK/MeaB subfamily.</text>
</comment>
<sequence length="238" mass="25522">WNRFKTDLADSSVLMSNFSLESTRQAILDGDHRTLAKAITLLENTRQDLKKSGQQLLESLLPHTGSSTRIAITGVPGVGKSTFIEALGLHVIDKGHQVAVLAVDPSSPVSGGSILGDKTRMHDLSQHPKAFIRPSPTSGVLGGVAQQTHETILLCEAAGFDVVLVETVGVGQSEIQVASMVDLLVLMLLPNAGDELQAIKKGILEMADLILVNKTDGHFRKDAERTQQQISSALSFNR</sequence>
<dbReference type="InterPro" id="IPR027417">
    <property type="entry name" value="P-loop_NTPase"/>
</dbReference>
<dbReference type="GO" id="GO:0003924">
    <property type="term" value="F:GTPase activity"/>
    <property type="evidence" value="ECO:0007669"/>
    <property type="project" value="InterPro"/>
</dbReference>
<dbReference type="EMBL" id="UINC01212995">
    <property type="protein sequence ID" value="SVE37572.1"/>
    <property type="molecule type" value="Genomic_DNA"/>
</dbReference>
<feature type="non-terminal residue" evidence="3">
    <location>
        <position position="1"/>
    </location>
</feature>
<evidence type="ECO:0000256" key="1">
    <source>
        <dbReference type="ARBA" id="ARBA00009625"/>
    </source>
</evidence>
<dbReference type="InterPro" id="IPR005129">
    <property type="entry name" value="GTPase_ArgK"/>
</dbReference>
<dbReference type="GO" id="GO:0005525">
    <property type="term" value="F:GTP binding"/>
    <property type="evidence" value="ECO:0007669"/>
    <property type="project" value="InterPro"/>
</dbReference>
<evidence type="ECO:0000259" key="2">
    <source>
        <dbReference type="SMART" id="SM00382"/>
    </source>
</evidence>
<dbReference type="AlphaFoldDB" id="A0A383CZC0"/>
<feature type="domain" description="AAA+ ATPase" evidence="2">
    <location>
        <begin position="66"/>
        <end position="217"/>
    </location>
</feature>
<dbReference type="PANTHER" id="PTHR23408:SF3">
    <property type="entry name" value="METHYLMALONIC ACIDURIA TYPE A PROTEIN, MITOCHONDRIAL"/>
    <property type="match status" value="1"/>
</dbReference>
<dbReference type="NCBIfam" id="TIGR00750">
    <property type="entry name" value="lao"/>
    <property type="match status" value="1"/>
</dbReference>
<dbReference type="Gene3D" id="3.40.50.300">
    <property type="entry name" value="P-loop containing nucleotide triphosphate hydrolases"/>
    <property type="match status" value="1"/>
</dbReference>
<gene>
    <name evidence="3" type="ORF">METZ01_LOCUS490426</name>
</gene>
<dbReference type="CDD" id="cd03114">
    <property type="entry name" value="MMAA-like"/>
    <property type="match status" value="1"/>
</dbReference>
<dbReference type="SMART" id="SM00382">
    <property type="entry name" value="AAA"/>
    <property type="match status" value="1"/>
</dbReference>
<dbReference type="PANTHER" id="PTHR23408">
    <property type="entry name" value="METHYLMALONYL-COA MUTASE"/>
    <property type="match status" value="1"/>
</dbReference>
<feature type="non-terminal residue" evidence="3">
    <location>
        <position position="238"/>
    </location>
</feature>
<evidence type="ECO:0000313" key="3">
    <source>
        <dbReference type="EMBL" id="SVE37572.1"/>
    </source>
</evidence>
<organism evidence="3">
    <name type="scientific">marine metagenome</name>
    <dbReference type="NCBI Taxonomy" id="408172"/>
    <lineage>
        <taxon>unclassified sequences</taxon>
        <taxon>metagenomes</taxon>
        <taxon>ecological metagenomes</taxon>
    </lineage>
</organism>
<dbReference type="SUPFAM" id="SSF52540">
    <property type="entry name" value="P-loop containing nucleoside triphosphate hydrolases"/>
    <property type="match status" value="1"/>
</dbReference>
<dbReference type="GO" id="GO:0005737">
    <property type="term" value="C:cytoplasm"/>
    <property type="evidence" value="ECO:0007669"/>
    <property type="project" value="TreeGrafter"/>
</dbReference>
<protein>
    <recommendedName>
        <fullName evidence="2">AAA+ ATPase domain-containing protein</fullName>
    </recommendedName>
</protein>
<dbReference type="Gene3D" id="1.20.5.170">
    <property type="match status" value="1"/>
</dbReference>
<dbReference type="NCBIfam" id="NF006958">
    <property type="entry name" value="PRK09435.1"/>
    <property type="match status" value="1"/>
</dbReference>